<feature type="region of interest" description="Disordered" evidence="1">
    <location>
        <begin position="124"/>
        <end position="227"/>
    </location>
</feature>
<name>A0AA37GMU3_9PEZI</name>
<dbReference type="EMBL" id="BPPX01000013">
    <property type="protein sequence ID" value="GJC83840.1"/>
    <property type="molecule type" value="Genomic_DNA"/>
</dbReference>
<protein>
    <submittedName>
        <fullName evidence="2">Uncharacterized protein</fullName>
    </submittedName>
</protein>
<evidence type="ECO:0000313" key="2">
    <source>
        <dbReference type="EMBL" id="GJC83840.1"/>
    </source>
</evidence>
<feature type="compositionally biased region" description="Low complexity" evidence="1">
    <location>
        <begin position="19"/>
        <end position="40"/>
    </location>
</feature>
<sequence>MESGSPDEEDRLASALSVQRQYHLQQHQPQQPLASPPQYAHQLHRQPNFDSNYDYHEADFDLDSDPAPYRRRSDSSSHQSHRHYLPSSPVTNAVARENLDASAAQTAGAFAAAGHAHGSVNPDDFYRSYRGVQSSSHHHRTPSSDTDYMATSVSRARDNSAMRPNGNGKDPKHPPAPAGRTALRPSQRSASAPIEPPVGAPRTNTNRKPSVKDLTKRFDQQTSAPAMPRIPWERVNIILYTENLGES</sequence>
<gene>
    <name evidence="2" type="ORF">ColLi_06678</name>
</gene>
<reference evidence="2 3" key="1">
    <citation type="submission" date="2021-07" db="EMBL/GenBank/DDBJ databases">
        <title>Genome data of Colletotrichum spaethianum.</title>
        <authorList>
            <person name="Utami Y.D."/>
            <person name="Hiruma K."/>
        </authorList>
    </citation>
    <scope>NUCLEOTIDE SEQUENCE [LARGE SCALE GENOMIC DNA]</scope>
    <source>
        <strain evidence="2 3">MAFF 242679</strain>
    </source>
</reference>
<evidence type="ECO:0000313" key="3">
    <source>
        <dbReference type="Proteomes" id="UP001055172"/>
    </source>
</evidence>
<dbReference type="AlphaFoldDB" id="A0AA37GMU3"/>
<organism evidence="2 3">
    <name type="scientific">Colletotrichum liriopes</name>
    <dbReference type="NCBI Taxonomy" id="708192"/>
    <lineage>
        <taxon>Eukaryota</taxon>
        <taxon>Fungi</taxon>
        <taxon>Dikarya</taxon>
        <taxon>Ascomycota</taxon>
        <taxon>Pezizomycotina</taxon>
        <taxon>Sordariomycetes</taxon>
        <taxon>Hypocreomycetidae</taxon>
        <taxon>Glomerellales</taxon>
        <taxon>Glomerellaceae</taxon>
        <taxon>Colletotrichum</taxon>
        <taxon>Colletotrichum spaethianum species complex</taxon>
    </lineage>
</organism>
<feature type="region of interest" description="Disordered" evidence="1">
    <location>
        <begin position="1"/>
        <end position="99"/>
    </location>
</feature>
<feature type="compositionally biased region" description="Acidic residues" evidence="1">
    <location>
        <begin position="1"/>
        <end position="10"/>
    </location>
</feature>
<comment type="caution">
    <text evidence="2">The sequence shown here is derived from an EMBL/GenBank/DDBJ whole genome shotgun (WGS) entry which is preliminary data.</text>
</comment>
<feature type="compositionally biased region" description="Polar residues" evidence="1">
    <location>
        <begin position="143"/>
        <end position="154"/>
    </location>
</feature>
<dbReference type="Proteomes" id="UP001055172">
    <property type="component" value="Unassembled WGS sequence"/>
</dbReference>
<proteinExistence type="predicted"/>
<evidence type="ECO:0000256" key="1">
    <source>
        <dbReference type="SAM" id="MobiDB-lite"/>
    </source>
</evidence>
<accession>A0AA37GMU3</accession>
<feature type="compositionally biased region" description="Basic and acidic residues" evidence="1">
    <location>
        <begin position="210"/>
        <end position="219"/>
    </location>
</feature>
<keyword evidence="3" id="KW-1185">Reference proteome</keyword>